<sequence length="116" mass="12974">MYVDTSNGAVVMADEKFDEARLFFPLLSLKASRQFAARLVTIPLRLFGGPAVAEHLTPEMQLAVWMHEGEPIKVQLPPSVLTVLREVGSPKNFEFYKPPPKSPLSEPPTPRYARVL</sequence>
<dbReference type="AlphaFoldDB" id="A0A1D3D371"/>
<name>A0A1D3D371_9EIME</name>
<feature type="compositionally biased region" description="Pro residues" evidence="1">
    <location>
        <begin position="97"/>
        <end position="110"/>
    </location>
</feature>
<keyword evidence="2" id="KW-0251">Elongation factor</keyword>
<keyword evidence="3" id="KW-1185">Reference proteome</keyword>
<dbReference type="Proteomes" id="UP000095192">
    <property type="component" value="Unassembled WGS sequence"/>
</dbReference>
<evidence type="ECO:0000313" key="2">
    <source>
        <dbReference type="EMBL" id="OEH77893.1"/>
    </source>
</evidence>
<comment type="caution">
    <text evidence="2">The sequence shown here is derived from an EMBL/GenBank/DDBJ whole genome shotgun (WGS) entry which is preliminary data.</text>
</comment>
<gene>
    <name evidence="2" type="ORF">cyc_07204</name>
</gene>
<evidence type="ECO:0000256" key="1">
    <source>
        <dbReference type="SAM" id="MobiDB-lite"/>
    </source>
</evidence>
<accession>A0A1D3D371</accession>
<protein>
    <submittedName>
        <fullName evidence="2">Elongation factor</fullName>
    </submittedName>
</protein>
<dbReference type="GO" id="GO:0003746">
    <property type="term" value="F:translation elongation factor activity"/>
    <property type="evidence" value="ECO:0007669"/>
    <property type="project" value="UniProtKB-KW"/>
</dbReference>
<dbReference type="VEuPathDB" id="ToxoDB:cyc_07204"/>
<dbReference type="InParanoid" id="A0A1D3D371"/>
<dbReference type="VEuPathDB" id="ToxoDB:LOC34623216"/>
<proteinExistence type="predicted"/>
<dbReference type="EMBL" id="JROU02000937">
    <property type="protein sequence ID" value="OEH77893.1"/>
    <property type="molecule type" value="Genomic_DNA"/>
</dbReference>
<reference evidence="2 3" key="1">
    <citation type="journal article" date="2016" name="BMC Genomics">
        <title>Comparative genomics reveals Cyclospora cayetanensis possesses coccidia-like metabolism and invasion components but unique surface antigens.</title>
        <authorList>
            <person name="Liu S."/>
            <person name="Wang L."/>
            <person name="Zheng H."/>
            <person name="Xu Z."/>
            <person name="Roellig D.M."/>
            <person name="Li N."/>
            <person name="Frace M.A."/>
            <person name="Tang K."/>
            <person name="Arrowood M.J."/>
            <person name="Moss D.M."/>
            <person name="Zhang L."/>
            <person name="Feng Y."/>
            <person name="Xiao L."/>
        </authorList>
    </citation>
    <scope>NUCLEOTIDE SEQUENCE [LARGE SCALE GENOMIC DNA]</scope>
    <source>
        <strain evidence="2 3">CHN_HEN01</strain>
    </source>
</reference>
<feature type="region of interest" description="Disordered" evidence="1">
    <location>
        <begin position="96"/>
        <end position="116"/>
    </location>
</feature>
<evidence type="ECO:0000313" key="3">
    <source>
        <dbReference type="Proteomes" id="UP000095192"/>
    </source>
</evidence>
<organism evidence="2 3">
    <name type="scientific">Cyclospora cayetanensis</name>
    <dbReference type="NCBI Taxonomy" id="88456"/>
    <lineage>
        <taxon>Eukaryota</taxon>
        <taxon>Sar</taxon>
        <taxon>Alveolata</taxon>
        <taxon>Apicomplexa</taxon>
        <taxon>Conoidasida</taxon>
        <taxon>Coccidia</taxon>
        <taxon>Eucoccidiorida</taxon>
        <taxon>Eimeriorina</taxon>
        <taxon>Eimeriidae</taxon>
        <taxon>Cyclospora</taxon>
    </lineage>
</organism>
<keyword evidence="2" id="KW-0648">Protein biosynthesis</keyword>